<comment type="caution">
    <text evidence="5">The sequence shown here is derived from an EMBL/GenBank/DDBJ whole genome shotgun (WGS) entry which is preliminary data.</text>
</comment>
<feature type="region of interest" description="Disordered" evidence="4">
    <location>
        <begin position="653"/>
        <end position="681"/>
    </location>
</feature>
<keyword evidence="1" id="KW-0547">Nucleotide-binding</keyword>
<evidence type="ECO:0000256" key="1">
    <source>
        <dbReference type="ARBA" id="ARBA00022741"/>
    </source>
</evidence>
<proteinExistence type="predicted"/>
<feature type="region of interest" description="Disordered" evidence="4">
    <location>
        <begin position="1"/>
        <end position="23"/>
    </location>
</feature>
<dbReference type="Gene3D" id="1.25.40.10">
    <property type="entry name" value="Tetratricopeptide repeat domain"/>
    <property type="match status" value="1"/>
</dbReference>
<sequence>MAVANDLPNADPSSTTPAAVLPPPPSRIVVVGIDIGCLTTKIVLGRSHDHELVRNSQGGHVTPTSITYVNVNHHRLIGEDASDVTSSDDNTAWGLDRLLVDSIETDGDGVMMGGGGKEEDVLSPHRRFRFDARGYNGRGAAYIPSAHALLPTTGDTMMDEEGQGGTMIPSTSLLAAFLGRVGKHAMDAVNRMDGHSVVRCGTAGSGGGRVADDANDAGGTATTGLHFAFAVPDSYPATTRDELMDAAYASSSSAGGATIIDASECIAAAYERKFGNRDNDTDDVDDGDAEDDDVDGTRTGGKIVAIVEVGHVRSLVTILRHRSRREGKGAVVAGGDVVDVVVNGTEGGGGRSVEVLSSAASSNLGGFLVDVALHEHFLSTHPALQSSEEMIKRDSRRSQRLLAGCTRLKHVLSMLPGGTVTVENIGADDADIDLTMTREQLEKLCRASVADKLKTLIGDAISKSGIGGAGDIDVVEISGGGSRVPMIRDAIRTACGKREDYVPSRSFDDSYLAYGASLIGNVGPVTGDGDDIIDDDRASRRCWLRSAEEAMLDRDARMLRRADVRNGIEARVLELRSARGGRHGDLLPKTDDFARYLDELDNWLFSDECDAASVEEMEGKWEDVKSRTEEMCADYYAAEREYSLEKDRKMEEEAKLAAAERAAEGGEDGDDEDDHDTRRLPTKRRMEIVLKNKNEANELFSDGNYRHAAARYAKALSHCAKLFDLSPEEEEEVREVRLSLYLNLAFAYIKLDKLDNAMQSCDDALKLDGTNVKALYRRATVLYQKRKFDDAARDLKEAGRLAPEDKAVKKLRGLIDQQMAKQKKKEKAMAKKMFG</sequence>
<keyword evidence="6" id="KW-1185">Reference proteome</keyword>
<evidence type="ECO:0000256" key="4">
    <source>
        <dbReference type="SAM" id="MobiDB-lite"/>
    </source>
</evidence>
<dbReference type="AlphaFoldDB" id="A0ABD3R4N6"/>
<dbReference type="InterPro" id="IPR018181">
    <property type="entry name" value="Heat_shock_70_CS"/>
</dbReference>
<accession>A0ABD3R4N6</accession>
<gene>
    <name evidence="5" type="ORF">ACHAXA_010814</name>
</gene>
<protein>
    <submittedName>
        <fullName evidence="5">Uncharacterized protein</fullName>
    </submittedName>
</protein>
<dbReference type="InterPro" id="IPR011990">
    <property type="entry name" value="TPR-like_helical_dom_sf"/>
</dbReference>
<feature type="region of interest" description="Disordered" evidence="4">
    <location>
        <begin position="277"/>
        <end position="297"/>
    </location>
</feature>
<dbReference type="SUPFAM" id="SSF48452">
    <property type="entry name" value="TPR-like"/>
    <property type="match status" value="1"/>
</dbReference>
<keyword evidence="2" id="KW-0067">ATP-binding</keyword>
<feature type="repeat" description="TPR" evidence="3">
    <location>
        <begin position="772"/>
        <end position="805"/>
    </location>
</feature>
<dbReference type="SMART" id="SM00028">
    <property type="entry name" value="TPR"/>
    <property type="match status" value="3"/>
</dbReference>
<dbReference type="Pfam" id="PF00012">
    <property type="entry name" value="HSP70"/>
    <property type="match status" value="2"/>
</dbReference>
<evidence type="ECO:0000313" key="6">
    <source>
        <dbReference type="Proteomes" id="UP001530377"/>
    </source>
</evidence>
<organism evidence="5 6">
    <name type="scientific">Cyclostephanos tholiformis</name>
    <dbReference type="NCBI Taxonomy" id="382380"/>
    <lineage>
        <taxon>Eukaryota</taxon>
        <taxon>Sar</taxon>
        <taxon>Stramenopiles</taxon>
        <taxon>Ochrophyta</taxon>
        <taxon>Bacillariophyta</taxon>
        <taxon>Coscinodiscophyceae</taxon>
        <taxon>Thalassiosirophycidae</taxon>
        <taxon>Stephanodiscales</taxon>
        <taxon>Stephanodiscaceae</taxon>
        <taxon>Cyclostephanos</taxon>
    </lineage>
</organism>
<evidence type="ECO:0000256" key="2">
    <source>
        <dbReference type="ARBA" id="ARBA00022840"/>
    </source>
</evidence>
<dbReference type="Gene3D" id="3.30.420.40">
    <property type="match status" value="2"/>
</dbReference>
<keyword evidence="3" id="KW-0802">TPR repeat</keyword>
<evidence type="ECO:0000256" key="3">
    <source>
        <dbReference type="PROSITE-ProRule" id="PRU00339"/>
    </source>
</evidence>
<dbReference type="PROSITE" id="PS01036">
    <property type="entry name" value="HSP70_3"/>
    <property type="match status" value="1"/>
</dbReference>
<feature type="compositionally biased region" description="Acidic residues" evidence="4">
    <location>
        <begin position="280"/>
        <end position="294"/>
    </location>
</feature>
<dbReference type="InterPro" id="IPR050754">
    <property type="entry name" value="FKBP4/5/8-like"/>
</dbReference>
<dbReference type="Gene3D" id="3.90.640.10">
    <property type="entry name" value="Actin, Chain A, domain 4"/>
    <property type="match status" value="1"/>
</dbReference>
<feature type="repeat" description="TPR" evidence="3">
    <location>
        <begin position="738"/>
        <end position="771"/>
    </location>
</feature>
<dbReference type="GO" id="GO:0005524">
    <property type="term" value="F:ATP binding"/>
    <property type="evidence" value="ECO:0007669"/>
    <property type="project" value="UniProtKB-KW"/>
</dbReference>
<feature type="compositionally biased region" description="Acidic residues" evidence="4">
    <location>
        <begin position="665"/>
        <end position="674"/>
    </location>
</feature>
<reference evidence="5 6" key="1">
    <citation type="submission" date="2024-10" db="EMBL/GenBank/DDBJ databases">
        <title>Updated reference genomes for cyclostephanoid diatoms.</title>
        <authorList>
            <person name="Roberts W.R."/>
            <person name="Alverson A.J."/>
        </authorList>
    </citation>
    <scope>NUCLEOTIDE SEQUENCE [LARGE SCALE GENOMIC DNA]</scope>
    <source>
        <strain evidence="5 6">AJA228-03</strain>
    </source>
</reference>
<dbReference type="InterPro" id="IPR019734">
    <property type="entry name" value="TPR_rpt"/>
</dbReference>
<dbReference type="InterPro" id="IPR043129">
    <property type="entry name" value="ATPase_NBD"/>
</dbReference>
<dbReference type="InterPro" id="IPR013126">
    <property type="entry name" value="Hsp_70_fam"/>
</dbReference>
<dbReference type="PROSITE" id="PS50005">
    <property type="entry name" value="TPR"/>
    <property type="match status" value="2"/>
</dbReference>
<dbReference type="EMBL" id="JALLPB020000768">
    <property type="protein sequence ID" value="KAL3806626.1"/>
    <property type="molecule type" value="Genomic_DNA"/>
</dbReference>
<dbReference type="SUPFAM" id="SSF53067">
    <property type="entry name" value="Actin-like ATPase domain"/>
    <property type="match status" value="2"/>
</dbReference>
<name>A0ABD3R4N6_9STRA</name>
<evidence type="ECO:0000313" key="5">
    <source>
        <dbReference type="EMBL" id="KAL3806626.1"/>
    </source>
</evidence>
<dbReference type="Proteomes" id="UP001530377">
    <property type="component" value="Unassembled WGS sequence"/>
</dbReference>
<dbReference type="PANTHER" id="PTHR46512">
    <property type="entry name" value="PEPTIDYLPROLYL ISOMERASE"/>
    <property type="match status" value="1"/>
</dbReference>